<dbReference type="RefSeq" id="WP_179753754.1">
    <property type="nucleotide sequence ID" value="NZ_JACCBU010000001.1"/>
</dbReference>
<dbReference type="EMBL" id="JACCBU010000001">
    <property type="protein sequence ID" value="NYE72746.1"/>
    <property type="molecule type" value="Genomic_DNA"/>
</dbReference>
<name>A0A7Y9I9D4_9ACTN</name>
<reference evidence="2 3" key="1">
    <citation type="submission" date="2020-07" db="EMBL/GenBank/DDBJ databases">
        <title>Sequencing the genomes of 1000 actinobacteria strains.</title>
        <authorList>
            <person name="Klenk H.-P."/>
        </authorList>
    </citation>
    <scope>NUCLEOTIDE SEQUENCE [LARGE SCALE GENOMIC DNA]</scope>
    <source>
        <strain evidence="2 3">DSM 22083</strain>
    </source>
</reference>
<feature type="transmembrane region" description="Helical" evidence="1">
    <location>
        <begin position="12"/>
        <end position="33"/>
    </location>
</feature>
<gene>
    <name evidence="2" type="ORF">BKA15_004075</name>
</gene>
<dbReference type="AlphaFoldDB" id="A0A7Y9I9D4"/>
<evidence type="ECO:0000313" key="2">
    <source>
        <dbReference type="EMBL" id="NYE72746.1"/>
    </source>
</evidence>
<keyword evidence="1" id="KW-0812">Transmembrane</keyword>
<keyword evidence="1" id="KW-0472">Membrane</keyword>
<dbReference type="Proteomes" id="UP000569914">
    <property type="component" value="Unassembled WGS sequence"/>
</dbReference>
<proteinExistence type="predicted"/>
<keyword evidence="3" id="KW-1185">Reference proteome</keyword>
<keyword evidence="1" id="KW-1133">Transmembrane helix</keyword>
<comment type="caution">
    <text evidence="2">The sequence shown here is derived from an EMBL/GenBank/DDBJ whole genome shotgun (WGS) entry which is preliminary data.</text>
</comment>
<organism evidence="2 3">
    <name type="scientific">Microlunatus parietis</name>
    <dbReference type="NCBI Taxonomy" id="682979"/>
    <lineage>
        <taxon>Bacteria</taxon>
        <taxon>Bacillati</taxon>
        <taxon>Actinomycetota</taxon>
        <taxon>Actinomycetes</taxon>
        <taxon>Propionibacteriales</taxon>
        <taxon>Propionibacteriaceae</taxon>
        <taxon>Microlunatus</taxon>
    </lineage>
</organism>
<accession>A0A7Y9I9D4</accession>
<protein>
    <submittedName>
        <fullName evidence="2">Uncharacterized protein</fullName>
    </submittedName>
</protein>
<evidence type="ECO:0000256" key="1">
    <source>
        <dbReference type="SAM" id="Phobius"/>
    </source>
</evidence>
<evidence type="ECO:0000313" key="3">
    <source>
        <dbReference type="Proteomes" id="UP000569914"/>
    </source>
</evidence>
<sequence>MVPLAFPGPTELVIITIATLPTVAIVVLLVLLARRRGTAAPPRPGDRASGQG</sequence>